<keyword evidence="6" id="KW-0968">Cytoplasmic vesicle</keyword>
<evidence type="ECO:0000259" key="13">
    <source>
        <dbReference type="Pfam" id="PF08527"/>
    </source>
</evidence>
<evidence type="ECO:0000256" key="6">
    <source>
        <dbReference type="ARBA" id="ARBA00023329"/>
    </source>
</evidence>
<comment type="function">
    <text evidence="8">Structural constituent of cytoplasmic lattices, which plays a key role in early embryonic development. Cytoplasmic lattices consist in fibrous structures found in the cytoplasm of oocytes and preimplantation embryos. They are required to store maternal proteins critical for embryonic development, such as ribosomal proteins and proteins that control epigenetic reprogramming of the preimplantation embryo, and prevent their degradation or activation. In contrast to other members of the family, does not show protein-arginine deiminase activity due to its inability to bind Ca(2+).</text>
</comment>
<dbReference type="Gene3D" id="2.60.40.1860">
    <property type="entry name" value="Protein-arginine deiminase, N-terminal domain"/>
    <property type="match status" value="1"/>
</dbReference>
<organism evidence="14 15">
    <name type="scientific">Molossus molossus</name>
    <name type="common">Pallas' mastiff bat</name>
    <name type="synonym">Vespertilio molossus</name>
    <dbReference type="NCBI Taxonomy" id="27622"/>
    <lineage>
        <taxon>Eukaryota</taxon>
        <taxon>Metazoa</taxon>
        <taxon>Chordata</taxon>
        <taxon>Craniata</taxon>
        <taxon>Vertebrata</taxon>
        <taxon>Euteleostomi</taxon>
        <taxon>Mammalia</taxon>
        <taxon>Eutheria</taxon>
        <taxon>Laurasiatheria</taxon>
        <taxon>Chiroptera</taxon>
        <taxon>Yangochiroptera</taxon>
        <taxon>Molossidae</taxon>
        <taxon>Molossus</taxon>
    </lineage>
</organism>
<dbReference type="GO" id="GO:0005509">
    <property type="term" value="F:calcium ion binding"/>
    <property type="evidence" value="ECO:0007669"/>
    <property type="project" value="UniProtKB-UniRule"/>
</dbReference>
<evidence type="ECO:0000259" key="12">
    <source>
        <dbReference type="Pfam" id="PF08526"/>
    </source>
</evidence>
<dbReference type="Pfam" id="PF03068">
    <property type="entry name" value="PAD"/>
    <property type="match status" value="1"/>
</dbReference>
<comment type="similarity">
    <text evidence="2 10">Belongs to the protein arginine deiminase family.</text>
</comment>
<dbReference type="InterPro" id="IPR013530">
    <property type="entry name" value="PAD_C"/>
</dbReference>
<feature type="domain" description="Protein-arginine deiminase C-terminal" evidence="11">
    <location>
        <begin position="285"/>
        <end position="681"/>
    </location>
</feature>
<comment type="cofactor">
    <cofactor evidence="10">
        <name>Ca(2+)</name>
        <dbReference type="ChEBI" id="CHEBI:29108"/>
    </cofactor>
</comment>
<dbReference type="GO" id="GO:0004668">
    <property type="term" value="F:protein-arginine deiminase activity"/>
    <property type="evidence" value="ECO:0007669"/>
    <property type="project" value="UniProtKB-UniRule"/>
</dbReference>
<dbReference type="InterPro" id="IPR004303">
    <property type="entry name" value="PAD"/>
</dbReference>
<evidence type="ECO:0000313" key="15">
    <source>
        <dbReference type="Proteomes" id="UP000550707"/>
    </source>
</evidence>
<evidence type="ECO:0000256" key="1">
    <source>
        <dbReference type="ARBA" id="ARBA00004123"/>
    </source>
</evidence>
<dbReference type="Pfam" id="PF08526">
    <property type="entry name" value="PAD_N"/>
    <property type="match status" value="1"/>
</dbReference>
<protein>
    <recommendedName>
        <fullName evidence="10">Protein-arginine deiminase</fullName>
        <ecNumber evidence="10">3.5.3.15</ecNumber>
    </recommendedName>
</protein>
<sequence length="685" mass="76801">MSYQSIIHLSLDSPAHALCVVGMEVFLDVSGCAPQRCESFTIGASPGVLVDIPNTVLAAPNDEAATTQVSLFDPMDVLVKMTSPSSALDDSKVWVSYYQPDAQVPVATAELYLTGLVVSLDADIHRSGKVEMASDKQAKKNWVWGPGGWGAILLVNCSPVDMVQLLDKTKKVFFSEEIKNLSQMVLNVQGPSCVLKNHRLVLHTSQEESEKARVYRAQDDSSTCELLLGPGQHTYTFAPLESRLTETFYVEATEFPSASFSGLISYSVSLVQEAPALSIPETLVHRDTVVFRVAPCIFIPSTQMPLEIYLCRELQVQGFVDTVMDLGERSNIQVASVYEDPNRLGRWLQDEMAFCYTQAPHKTVSLVLDTPRVHKLEDFPMKYSLSPGVGYMIQSTTDHRVASVDSIGNLMVSPPVKVKGKEYPLGRILLGSSFYPSKEARDMSKALRDFVYAQQVQAPVELFSDWLMIGHADEFMCFIPTQIKSKDEKGFWLLLASPSSCYKLFQEKQKEGYGDMRLFEEVREDQLLSNGRQANTINQILADEDMRKQNDYVEKCINLNRDVLKRELGLLERHIIDVPQLFCLEQLTNVPSKEQTGKLYARPFFPNLLRVIVMGKNLGIPKPFGPQIRGTCCLEAKICQLLEPLGFKCTFINDFDCYMTEVGDFCACANVRRVPFAYKWWSLVP</sequence>
<gene>
    <name evidence="14" type="ORF">HJG59_013771</name>
</gene>
<evidence type="ECO:0000256" key="8">
    <source>
        <dbReference type="ARBA" id="ARBA00093439"/>
    </source>
</evidence>
<name>A0A7J8FAE2_MOLMO</name>
<dbReference type="GO" id="GO:0005634">
    <property type="term" value="C:nucleus"/>
    <property type="evidence" value="ECO:0007669"/>
    <property type="project" value="UniProtKB-SubCell"/>
</dbReference>
<keyword evidence="10" id="KW-0106">Calcium</keyword>
<evidence type="ECO:0000256" key="2">
    <source>
        <dbReference type="ARBA" id="ARBA00008166"/>
    </source>
</evidence>
<comment type="function">
    <text evidence="10">Catalyzes the deimination of arginine residues of proteins.</text>
</comment>
<evidence type="ECO:0000256" key="5">
    <source>
        <dbReference type="ARBA" id="ARBA00023242"/>
    </source>
</evidence>
<dbReference type="GO" id="GO:0140094">
    <property type="term" value="F:structural constituent of cytoplasmic lattice"/>
    <property type="evidence" value="ECO:0007669"/>
    <property type="project" value="UniProtKB-ARBA"/>
</dbReference>
<evidence type="ECO:0000256" key="10">
    <source>
        <dbReference type="PIRNR" id="PIRNR001247"/>
    </source>
</evidence>
<dbReference type="PIRSF" id="PIRSF001247">
    <property type="entry name" value="Protein-arginine_deiminase"/>
    <property type="match status" value="1"/>
</dbReference>
<dbReference type="EC" id="3.5.3.15" evidence="10"/>
<dbReference type="SUPFAM" id="SSF55909">
    <property type="entry name" value="Pentein"/>
    <property type="match status" value="1"/>
</dbReference>
<comment type="catalytic activity">
    <reaction evidence="10">
        <text>L-arginyl-[protein] + H2O = L-citrullyl-[protein] + NH4(+)</text>
        <dbReference type="Rhea" id="RHEA:18089"/>
        <dbReference type="Rhea" id="RHEA-COMP:10532"/>
        <dbReference type="Rhea" id="RHEA-COMP:10588"/>
        <dbReference type="ChEBI" id="CHEBI:15377"/>
        <dbReference type="ChEBI" id="CHEBI:28938"/>
        <dbReference type="ChEBI" id="CHEBI:29965"/>
        <dbReference type="ChEBI" id="CHEBI:83397"/>
        <dbReference type="EC" id="3.5.3.15"/>
    </reaction>
</comment>
<keyword evidence="10" id="KW-0378">Hydrolase</keyword>
<dbReference type="InterPro" id="IPR013733">
    <property type="entry name" value="Prot_Arg_deaminase_cen_dom"/>
</dbReference>
<dbReference type="Proteomes" id="UP000550707">
    <property type="component" value="Unassembled WGS sequence"/>
</dbReference>
<dbReference type="EMBL" id="JACASF010000012">
    <property type="protein sequence ID" value="KAF6444718.1"/>
    <property type="molecule type" value="Genomic_DNA"/>
</dbReference>
<dbReference type="Gene3D" id="3.75.10.10">
    <property type="entry name" value="L-arginine/glycine Amidinotransferase, Chain A"/>
    <property type="match status" value="1"/>
</dbReference>
<dbReference type="PANTHER" id="PTHR10837">
    <property type="entry name" value="PEPTIDYLARGININE DEIMINASE"/>
    <property type="match status" value="1"/>
</dbReference>
<dbReference type="Pfam" id="PF08527">
    <property type="entry name" value="PAD_M"/>
    <property type="match status" value="1"/>
</dbReference>
<dbReference type="PANTHER" id="PTHR10837:SF4">
    <property type="entry name" value="PROTEIN-ARGININE DEIMINASE TYPE-6"/>
    <property type="match status" value="1"/>
</dbReference>
<feature type="domain" description="Protein-arginine deiminase (PAD) N-terminal" evidence="12">
    <location>
        <begin position="1"/>
        <end position="114"/>
    </location>
</feature>
<comment type="subunit">
    <text evidence="9">Homodimers. Associates with alpha-tubulin.</text>
</comment>
<feature type="domain" description="Protein-arginine deiminase (PAD) central" evidence="13">
    <location>
        <begin position="118"/>
        <end position="272"/>
    </location>
</feature>
<reference evidence="14 15" key="1">
    <citation type="journal article" date="2020" name="Nature">
        <title>Six reference-quality genomes reveal evolution of bat adaptations.</title>
        <authorList>
            <person name="Jebb D."/>
            <person name="Huang Z."/>
            <person name="Pippel M."/>
            <person name="Hughes G.M."/>
            <person name="Lavrichenko K."/>
            <person name="Devanna P."/>
            <person name="Winkler S."/>
            <person name="Jermiin L.S."/>
            <person name="Skirmuntt E.C."/>
            <person name="Katzourakis A."/>
            <person name="Burkitt-Gray L."/>
            <person name="Ray D.A."/>
            <person name="Sullivan K.A.M."/>
            <person name="Roscito J.G."/>
            <person name="Kirilenko B.M."/>
            <person name="Davalos L.M."/>
            <person name="Corthals A.P."/>
            <person name="Power M.L."/>
            <person name="Jones G."/>
            <person name="Ransome R.D."/>
            <person name="Dechmann D.K.N."/>
            <person name="Locatelli A.G."/>
            <person name="Puechmaille S.J."/>
            <person name="Fedrigo O."/>
            <person name="Jarvis E.D."/>
            <person name="Hiller M."/>
            <person name="Vernes S.C."/>
            <person name="Myers E.W."/>
            <person name="Teeling E.C."/>
        </authorList>
    </citation>
    <scope>NUCLEOTIDE SEQUENCE [LARGE SCALE GENOMIC DNA]</scope>
    <source>
        <strain evidence="14">MMolMol1</strain>
        <tissue evidence="14">Muscle</tissue>
    </source>
</reference>
<dbReference type="InterPro" id="IPR013732">
    <property type="entry name" value="PAD_N"/>
</dbReference>
<dbReference type="SUPFAM" id="SSF49503">
    <property type="entry name" value="Cupredoxins"/>
    <property type="match status" value="1"/>
</dbReference>
<dbReference type="GO" id="GO:0140089">
    <property type="term" value="P:protein storage"/>
    <property type="evidence" value="ECO:0007669"/>
    <property type="project" value="UniProtKB-ARBA"/>
</dbReference>
<dbReference type="Gene3D" id="2.60.40.1700">
    <property type="entry name" value="Protein-arginine deiminase, central domain"/>
    <property type="match status" value="1"/>
</dbReference>
<evidence type="ECO:0000313" key="14">
    <source>
        <dbReference type="EMBL" id="KAF6444718.1"/>
    </source>
</evidence>
<comment type="subcellular location">
    <subcellularLocation>
        <location evidence="7">Cytoplasmic vesicle</location>
        <location evidence="7">Secretory vesicle</location>
        <location evidence="7">Cortical granule</location>
    </subcellularLocation>
    <subcellularLocation>
        <location evidence="1">Nucleus</location>
    </subcellularLocation>
</comment>
<evidence type="ECO:0000256" key="4">
    <source>
        <dbReference type="ARBA" id="ARBA00022553"/>
    </source>
</evidence>
<evidence type="ECO:0000256" key="7">
    <source>
        <dbReference type="ARBA" id="ARBA00037865"/>
    </source>
</evidence>
<keyword evidence="15" id="KW-1185">Reference proteome</keyword>
<dbReference type="InterPro" id="IPR008972">
    <property type="entry name" value="Cupredoxin"/>
</dbReference>
<accession>A0A7J8FAE2</accession>
<keyword evidence="5" id="KW-0539">Nucleus</keyword>
<evidence type="ECO:0000256" key="9">
    <source>
        <dbReference type="ARBA" id="ARBA00093588"/>
    </source>
</evidence>
<dbReference type="InterPro" id="IPR036556">
    <property type="entry name" value="PAD_central_sf"/>
</dbReference>
<evidence type="ECO:0000256" key="3">
    <source>
        <dbReference type="ARBA" id="ARBA00022490"/>
    </source>
</evidence>
<proteinExistence type="inferred from homology"/>
<dbReference type="InterPro" id="IPR038685">
    <property type="entry name" value="PAD_N_sf"/>
</dbReference>
<dbReference type="GO" id="GO:0060473">
    <property type="term" value="C:cortical granule"/>
    <property type="evidence" value="ECO:0007669"/>
    <property type="project" value="UniProtKB-SubCell"/>
</dbReference>
<keyword evidence="3 10" id="KW-0963">Cytoplasm</keyword>
<dbReference type="GO" id="GO:0140095">
    <property type="term" value="C:cytoplasmic lattice"/>
    <property type="evidence" value="ECO:0007669"/>
    <property type="project" value="UniProtKB-ARBA"/>
</dbReference>
<dbReference type="SUPFAM" id="SSF110083">
    <property type="entry name" value="Peptidylarginine deiminase Pad4, middle domain"/>
    <property type="match status" value="1"/>
</dbReference>
<dbReference type="AlphaFoldDB" id="A0A7J8FAE2"/>
<evidence type="ECO:0000259" key="11">
    <source>
        <dbReference type="Pfam" id="PF03068"/>
    </source>
</evidence>
<keyword evidence="4" id="KW-0597">Phosphoprotein</keyword>
<comment type="caution">
    <text evidence="14">The sequence shown here is derived from an EMBL/GenBank/DDBJ whole genome shotgun (WGS) entry which is preliminary data.</text>
</comment>
<dbReference type="FunFam" id="2.60.40.1700:FF:000002">
    <property type="entry name" value="Peptidyl arginine deiminase 6"/>
    <property type="match status" value="1"/>
</dbReference>
<dbReference type="FunFam" id="3.75.10.10:FF:000003">
    <property type="entry name" value="Protein-arginine deiminase type-2"/>
    <property type="match status" value="1"/>
</dbReference>